<accession>A0A3L6SBH8</accession>
<evidence type="ECO:0000313" key="1">
    <source>
        <dbReference type="EMBL" id="RLN17482.1"/>
    </source>
</evidence>
<dbReference type="EMBL" id="PQIB02000005">
    <property type="protein sequence ID" value="RLN17482.1"/>
    <property type="molecule type" value="Genomic_DNA"/>
</dbReference>
<dbReference type="AlphaFoldDB" id="A0A3L6SBH8"/>
<dbReference type="PANTHER" id="PTHR33085">
    <property type="entry name" value="OS12G0113100 PROTEIN-RELATED"/>
    <property type="match status" value="1"/>
</dbReference>
<organism evidence="1 2">
    <name type="scientific">Panicum miliaceum</name>
    <name type="common">Proso millet</name>
    <name type="synonym">Broomcorn millet</name>
    <dbReference type="NCBI Taxonomy" id="4540"/>
    <lineage>
        <taxon>Eukaryota</taxon>
        <taxon>Viridiplantae</taxon>
        <taxon>Streptophyta</taxon>
        <taxon>Embryophyta</taxon>
        <taxon>Tracheophyta</taxon>
        <taxon>Spermatophyta</taxon>
        <taxon>Magnoliopsida</taxon>
        <taxon>Liliopsida</taxon>
        <taxon>Poales</taxon>
        <taxon>Poaceae</taxon>
        <taxon>PACMAD clade</taxon>
        <taxon>Panicoideae</taxon>
        <taxon>Panicodae</taxon>
        <taxon>Paniceae</taxon>
        <taxon>Panicinae</taxon>
        <taxon>Panicum</taxon>
        <taxon>Panicum sect. Panicum</taxon>
    </lineage>
</organism>
<evidence type="ECO:0008006" key="3">
    <source>
        <dbReference type="Google" id="ProtNLM"/>
    </source>
</evidence>
<name>A0A3L6SBH8_PANMI</name>
<reference evidence="2" key="1">
    <citation type="journal article" date="2019" name="Nat. Commun.">
        <title>The genome of broomcorn millet.</title>
        <authorList>
            <person name="Zou C."/>
            <person name="Miki D."/>
            <person name="Li D."/>
            <person name="Tang Q."/>
            <person name="Xiao L."/>
            <person name="Rajput S."/>
            <person name="Deng P."/>
            <person name="Jia W."/>
            <person name="Huang R."/>
            <person name="Zhang M."/>
            <person name="Sun Y."/>
            <person name="Hu J."/>
            <person name="Fu X."/>
            <person name="Schnable P.S."/>
            <person name="Li F."/>
            <person name="Zhang H."/>
            <person name="Feng B."/>
            <person name="Zhu X."/>
            <person name="Liu R."/>
            <person name="Schnable J.C."/>
            <person name="Zhu J.-K."/>
            <person name="Zhang H."/>
        </authorList>
    </citation>
    <scope>NUCLEOTIDE SEQUENCE [LARGE SCALE GENOMIC DNA]</scope>
</reference>
<dbReference type="InterPro" id="IPR012871">
    <property type="entry name" value="DUF1668_ORYSA"/>
</dbReference>
<comment type="caution">
    <text evidence="1">The sequence shown here is derived from an EMBL/GenBank/DDBJ whole genome shotgun (WGS) entry which is preliminary data.</text>
</comment>
<dbReference type="OrthoDB" id="690758at2759"/>
<dbReference type="PANTHER" id="PTHR33085:SF129">
    <property type="entry name" value="OS04G0426500 PROTEIN"/>
    <property type="match status" value="1"/>
</dbReference>
<dbReference type="Pfam" id="PF07893">
    <property type="entry name" value="DUF1668"/>
    <property type="match status" value="1"/>
</dbReference>
<keyword evidence="2" id="KW-1185">Reference proteome</keyword>
<gene>
    <name evidence="1" type="ORF">C2845_PM02G09270</name>
</gene>
<evidence type="ECO:0000313" key="2">
    <source>
        <dbReference type="Proteomes" id="UP000275267"/>
    </source>
</evidence>
<dbReference type="Proteomes" id="UP000275267">
    <property type="component" value="Unassembled WGS sequence"/>
</dbReference>
<protein>
    <recommendedName>
        <fullName evidence="3">DUF1618 domain-containing protein</fullName>
    </recommendedName>
</protein>
<proteinExistence type="predicted"/>
<sequence>MGLTRRFLSLIVDNRSLGAQSLRCMDLTRHKLFNTTPPDGNLRKNKPNGTLLQNKQATAATFKMDNISLPKPSFYMRASDFDLRDPHMHCFPAVERRVFCLDRAGRGFLLEADTSRMVMLPHLHKPKLEPISLYIPCDDLLDDLDGGGGGSLFIMDRVTKPELEADCKFEALVYRKPSSNFLSCSWDCDLLLPPPCFHDTIHSCLEISSYAVVKGGSQICISVDGVGTYCLDIVSYAWSEVGKWTLPFRCKVEYVPELKLWFGFSAKDQHLAAANLSTMDYHESQPQLLESWKEVGLPQGWQQLQDPQLVNLGSGRFCIARFLHTGTTNSGCVDESSNQNVTVLTGVEVAIARDFCGRLKLDMVKHKSRCHKSNCGEETITAVF</sequence>